<evidence type="ECO:0000313" key="4">
    <source>
        <dbReference type="Proteomes" id="UP000554482"/>
    </source>
</evidence>
<feature type="compositionally biased region" description="Polar residues" evidence="1">
    <location>
        <begin position="206"/>
        <end position="227"/>
    </location>
</feature>
<feature type="region of interest" description="Disordered" evidence="1">
    <location>
        <begin position="179"/>
        <end position="252"/>
    </location>
</feature>
<feature type="region of interest" description="Disordered" evidence="1">
    <location>
        <begin position="37"/>
        <end position="94"/>
    </location>
</feature>
<feature type="compositionally biased region" description="Gly residues" evidence="1">
    <location>
        <begin position="242"/>
        <end position="252"/>
    </location>
</feature>
<feature type="non-terminal residue" evidence="3">
    <location>
        <position position="1"/>
    </location>
</feature>
<comment type="caution">
    <text evidence="3">The sequence shown here is derived from an EMBL/GenBank/DDBJ whole genome shotgun (WGS) entry which is preliminary data.</text>
</comment>
<dbReference type="OrthoDB" id="2507178at2759"/>
<name>A0A7J6WF02_THATH</name>
<dbReference type="PANTHER" id="PTHR45023">
    <property type="match status" value="1"/>
</dbReference>
<reference evidence="3 4" key="1">
    <citation type="submission" date="2020-06" db="EMBL/GenBank/DDBJ databases">
        <title>Transcriptomic and genomic resources for Thalictrum thalictroides and T. hernandezii: Facilitating candidate gene discovery in an emerging model plant lineage.</title>
        <authorList>
            <person name="Arias T."/>
            <person name="Riano-Pachon D.M."/>
            <person name="Di Stilio V.S."/>
        </authorList>
    </citation>
    <scope>NUCLEOTIDE SEQUENCE [LARGE SCALE GENOMIC DNA]</scope>
    <source>
        <strain evidence="4">cv. WT478/WT964</strain>
        <tissue evidence="3">Leaves</tissue>
    </source>
</reference>
<organism evidence="3 4">
    <name type="scientific">Thalictrum thalictroides</name>
    <name type="common">Rue-anemone</name>
    <name type="synonym">Anemone thalictroides</name>
    <dbReference type="NCBI Taxonomy" id="46969"/>
    <lineage>
        <taxon>Eukaryota</taxon>
        <taxon>Viridiplantae</taxon>
        <taxon>Streptophyta</taxon>
        <taxon>Embryophyta</taxon>
        <taxon>Tracheophyta</taxon>
        <taxon>Spermatophyta</taxon>
        <taxon>Magnoliopsida</taxon>
        <taxon>Ranunculales</taxon>
        <taxon>Ranunculaceae</taxon>
        <taxon>Thalictroideae</taxon>
        <taxon>Thalictrum</taxon>
    </lineage>
</organism>
<protein>
    <recommendedName>
        <fullName evidence="2">No apical meristem-associated C-terminal domain-containing protein</fullName>
    </recommendedName>
</protein>
<dbReference type="EMBL" id="JABWDY010016652">
    <property type="protein sequence ID" value="KAF5195951.1"/>
    <property type="molecule type" value="Genomic_DNA"/>
</dbReference>
<dbReference type="Pfam" id="PF14303">
    <property type="entry name" value="NAM-associated"/>
    <property type="match status" value="1"/>
</dbReference>
<accession>A0A7J6WF02</accession>
<evidence type="ECO:0000259" key="2">
    <source>
        <dbReference type="Pfam" id="PF14303"/>
    </source>
</evidence>
<dbReference type="InterPro" id="IPR029466">
    <property type="entry name" value="NAM-associated_C"/>
</dbReference>
<dbReference type="AlphaFoldDB" id="A0A7J6WF02"/>
<feature type="domain" description="No apical meristem-associated C-terminal" evidence="2">
    <location>
        <begin position="18"/>
        <end position="177"/>
    </location>
</feature>
<sequence>INQAVALYKIKDPKHLDFKFTHCWEILKYYPKWAQPENSQQDGNSPLEQGTPISLDSSQLEGTPQDGVRPGSEGRGSGRNATKAKRRLASKKNPMWEEMMNDNSKTHTLLEQQLISFNKANQGRLDLEQQKLDRKYAMKREKMDMKAAAINAEILSKNLADMTPFSKEYWTNMKRAIVNSSTERPRASRNLDFGDGDSGRSNSGSQFSPNNFGANTSNTQYNQTINQGGVHFPDLNVDNNDFGGGYGQGVQQ</sequence>
<keyword evidence="4" id="KW-1185">Reference proteome</keyword>
<dbReference type="Proteomes" id="UP000554482">
    <property type="component" value="Unassembled WGS sequence"/>
</dbReference>
<evidence type="ECO:0000256" key="1">
    <source>
        <dbReference type="SAM" id="MobiDB-lite"/>
    </source>
</evidence>
<proteinExistence type="predicted"/>
<gene>
    <name evidence="3" type="ORF">FRX31_014462</name>
</gene>
<evidence type="ECO:0000313" key="3">
    <source>
        <dbReference type="EMBL" id="KAF5195951.1"/>
    </source>
</evidence>
<dbReference type="PANTHER" id="PTHR45023:SF4">
    <property type="entry name" value="GLYCINE-RICH PROTEIN-RELATED"/>
    <property type="match status" value="1"/>
</dbReference>
<feature type="compositionally biased region" description="Polar residues" evidence="1">
    <location>
        <begin position="37"/>
        <end position="62"/>
    </location>
</feature>